<dbReference type="InterPro" id="IPR001173">
    <property type="entry name" value="Glyco_trans_2-like"/>
</dbReference>
<proteinExistence type="predicted"/>
<dbReference type="OrthoDB" id="9816564at2"/>
<dbReference type="eggNOG" id="COG1215">
    <property type="taxonomic scope" value="Bacteria"/>
</dbReference>
<evidence type="ECO:0000313" key="4">
    <source>
        <dbReference type="Proteomes" id="UP000001351"/>
    </source>
</evidence>
<protein>
    <submittedName>
        <fullName evidence="3">O-antigen biosynthesis protein</fullName>
    </submittedName>
</protein>
<dbReference type="PANTHER" id="PTHR43685:SF2">
    <property type="entry name" value="GLYCOSYLTRANSFERASE 2-LIKE DOMAIN-CONTAINING PROTEIN"/>
    <property type="match status" value="1"/>
</dbReference>
<reference evidence="3 4" key="1">
    <citation type="journal article" date="2011" name="Mol. Biol. Evol.">
        <title>Comparative genomic analysis of fruiting body formation in Myxococcales.</title>
        <authorList>
            <person name="Huntley S."/>
            <person name="Hamann N."/>
            <person name="Wegener-Feldbrugge S."/>
            <person name="Treuner-Lange A."/>
            <person name="Kube M."/>
            <person name="Reinhardt R."/>
            <person name="Klages S."/>
            <person name="Muller R."/>
            <person name="Ronning C.M."/>
            <person name="Nierman W.C."/>
            <person name="Sogaard-Andersen L."/>
        </authorList>
    </citation>
    <scope>NUCLEOTIDE SEQUENCE [LARGE SCALE GENOMIC DNA]</scope>
    <source>
        <strain evidence="3 4">DW4/3-1</strain>
    </source>
</reference>
<dbReference type="KEGG" id="sur:STAUR_3546"/>
<dbReference type="HOGENOM" id="CLU_005003_2_2_7"/>
<name>E3FDS1_STIAD</name>
<evidence type="ECO:0000313" key="3">
    <source>
        <dbReference type="EMBL" id="ADO71336.1"/>
    </source>
</evidence>
<sequence length="754" mass="82308">MSSRQGAEAGPAGYEALRKLADSRGLDIPSSHRGAVGQGVTWAKRRLLHPIEPLQHALLERQSRFNAALVSWLAQLPRNPVKESREALFPLVAPVFKGDEALGWRLSALSWQGEALLARQQAWNRAAVEALVAAAEVWPRWTDPVIAQCTALASGADVVEAAWGRQKGRMASVFWREAWRRQIAFHHAFAEALKRALGAAKPKMLLPTPAEYEAWWTVHERASRAPAETVKSTQGPRFSLAVPAYETPEPYLRACIESVLAQTYPDWQLCIVDDGSRGSGVEHVVRAYARREPRIVFERLARNVGIARATNAALAHATGDFVAFLDHDDVLAPRALEVVAQHMADAPEGEVFYSDEDKIDAHGVRHAPSFKPALSPDLLRSVNYICHFLVVRTRLLQEVGGIRPGFEGAQDHELLLRLVERTQRFHHIPEVLYHWRVHAGSTSSDASAKPAASEAGRRAVEEHLQRQAEAGTVETTEPGVYRVRYPLVEASRVSLLLHGGQEGTEARDTRELLGRMGYPALEVRAACTAPAAEAFSLLTAEDPRVRGVLIPRAGGHAAMLNALVRESSGELLLFLERGCIPAEPGALEELVSQVLRPGYGAIGGTLVREDGLLDSAGWVLGVGSGVSPLFAGLPDPALTVLGGSRWVRNLSAVPSTCLMIRRSLFEQVGGFDEEDSEAGCAVALCARVRQRGLRILGTPHARWVRRARSLLPPLSPKEWERLRQQALPGTAGADPFYHPGLSKEQADGRLLGNG</sequence>
<dbReference type="Gene3D" id="3.90.550.10">
    <property type="entry name" value="Spore Coat Polysaccharide Biosynthesis Protein SpsA, Chain A"/>
    <property type="match status" value="2"/>
</dbReference>
<keyword evidence="4" id="KW-1185">Reference proteome</keyword>
<dbReference type="Proteomes" id="UP000001351">
    <property type="component" value="Chromosome"/>
</dbReference>
<feature type="region of interest" description="Disordered" evidence="1">
    <location>
        <begin position="730"/>
        <end position="754"/>
    </location>
</feature>
<dbReference type="STRING" id="378806.STAUR_3546"/>
<dbReference type="PANTHER" id="PTHR43685">
    <property type="entry name" value="GLYCOSYLTRANSFERASE"/>
    <property type="match status" value="1"/>
</dbReference>
<dbReference type="AlphaFoldDB" id="E3FDS1"/>
<dbReference type="EMBL" id="CP002271">
    <property type="protein sequence ID" value="ADO71336.1"/>
    <property type="molecule type" value="Genomic_DNA"/>
</dbReference>
<gene>
    <name evidence="3" type="ordered locus">STAUR_3546</name>
</gene>
<accession>E3FDS1</accession>
<dbReference type="CAZy" id="GT2">
    <property type="family name" value="Glycosyltransferase Family 2"/>
</dbReference>
<dbReference type="GO" id="GO:0044010">
    <property type="term" value="P:single-species biofilm formation"/>
    <property type="evidence" value="ECO:0007669"/>
    <property type="project" value="TreeGrafter"/>
</dbReference>
<organism evidence="3 4">
    <name type="scientific">Stigmatella aurantiaca (strain DW4/3-1)</name>
    <dbReference type="NCBI Taxonomy" id="378806"/>
    <lineage>
        <taxon>Bacteria</taxon>
        <taxon>Pseudomonadati</taxon>
        <taxon>Myxococcota</taxon>
        <taxon>Myxococcia</taxon>
        <taxon>Myxococcales</taxon>
        <taxon>Cystobacterineae</taxon>
        <taxon>Archangiaceae</taxon>
        <taxon>Stigmatella</taxon>
    </lineage>
</organism>
<dbReference type="InterPro" id="IPR029044">
    <property type="entry name" value="Nucleotide-diphossugar_trans"/>
</dbReference>
<evidence type="ECO:0000256" key="1">
    <source>
        <dbReference type="SAM" id="MobiDB-lite"/>
    </source>
</evidence>
<dbReference type="InterPro" id="IPR050834">
    <property type="entry name" value="Glycosyltransf_2"/>
</dbReference>
<dbReference type="RefSeq" id="WP_013375803.1">
    <property type="nucleotide sequence ID" value="NC_014623.1"/>
</dbReference>
<dbReference type="eggNOG" id="COG1216">
    <property type="taxonomic scope" value="Bacteria"/>
</dbReference>
<dbReference type="CDD" id="cd04184">
    <property type="entry name" value="GT2_RfbC_Mx_like"/>
    <property type="match status" value="1"/>
</dbReference>
<feature type="domain" description="Glycosyltransferase 2-like" evidence="2">
    <location>
        <begin position="239"/>
        <end position="348"/>
    </location>
</feature>
<evidence type="ECO:0000259" key="2">
    <source>
        <dbReference type="Pfam" id="PF00535"/>
    </source>
</evidence>
<dbReference type="Pfam" id="PF00535">
    <property type="entry name" value="Glycos_transf_2"/>
    <property type="match status" value="1"/>
</dbReference>
<dbReference type="SUPFAM" id="SSF53448">
    <property type="entry name" value="Nucleotide-diphospho-sugar transferases"/>
    <property type="match status" value="2"/>
</dbReference>